<keyword evidence="9" id="KW-0676">Redox-active center</keyword>
<dbReference type="Proteomes" id="UP000027120">
    <property type="component" value="Unassembled WGS sequence"/>
</dbReference>
<evidence type="ECO:0000259" key="12">
    <source>
        <dbReference type="SMART" id="SM00756"/>
    </source>
</evidence>
<dbReference type="SUPFAM" id="SSF52833">
    <property type="entry name" value="Thioredoxin-like"/>
    <property type="match status" value="1"/>
</dbReference>
<dbReference type="SMART" id="SM00756">
    <property type="entry name" value="VKc"/>
    <property type="match status" value="1"/>
</dbReference>
<evidence type="ECO:0000256" key="6">
    <source>
        <dbReference type="ARBA" id="ARBA00023002"/>
    </source>
</evidence>
<evidence type="ECO:0000256" key="10">
    <source>
        <dbReference type="SAM" id="MobiDB-lite"/>
    </source>
</evidence>
<dbReference type="GO" id="GO:0016020">
    <property type="term" value="C:membrane"/>
    <property type="evidence" value="ECO:0007669"/>
    <property type="project" value="UniProtKB-SubCell"/>
</dbReference>
<evidence type="ECO:0000256" key="8">
    <source>
        <dbReference type="ARBA" id="ARBA00023157"/>
    </source>
</evidence>
<keyword evidence="3 11" id="KW-0812">Transmembrane</keyword>
<dbReference type="GO" id="GO:0048038">
    <property type="term" value="F:quinone binding"/>
    <property type="evidence" value="ECO:0007669"/>
    <property type="project" value="UniProtKB-KW"/>
</dbReference>
<protein>
    <recommendedName>
        <fullName evidence="12">Vitamin K epoxide reductase domain-containing protein</fullName>
    </recommendedName>
</protein>
<dbReference type="InterPro" id="IPR012932">
    <property type="entry name" value="VKOR"/>
</dbReference>
<keyword evidence="8" id="KW-1015">Disulfide bond</keyword>
<dbReference type="Gene3D" id="1.20.1440.130">
    <property type="entry name" value="VKOR domain"/>
    <property type="match status" value="1"/>
</dbReference>
<comment type="similarity">
    <text evidence="2">Belongs to the VKOR family.</text>
</comment>
<dbReference type="PANTHER" id="PTHR34573:SF1">
    <property type="entry name" value="VITAMIN K EPOXIDE REDUCTASE DOMAIN-CONTAINING PROTEIN"/>
    <property type="match status" value="1"/>
</dbReference>
<dbReference type="AlphaFoldDB" id="A0A067FVG3"/>
<dbReference type="EMBL" id="KK784889">
    <property type="protein sequence ID" value="KDO71389.1"/>
    <property type="molecule type" value="Genomic_DNA"/>
</dbReference>
<name>A0A067FVG3_CITSI</name>
<evidence type="ECO:0000256" key="5">
    <source>
        <dbReference type="ARBA" id="ARBA00022989"/>
    </source>
</evidence>
<evidence type="ECO:0000256" key="4">
    <source>
        <dbReference type="ARBA" id="ARBA00022719"/>
    </source>
</evidence>
<proteinExistence type="inferred from homology"/>
<evidence type="ECO:0000256" key="2">
    <source>
        <dbReference type="ARBA" id="ARBA00006214"/>
    </source>
</evidence>
<evidence type="ECO:0000256" key="1">
    <source>
        <dbReference type="ARBA" id="ARBA00004141"/>
    </source>
</evidence>
<sequence>MASCFRGGSGISSISSLPSLPHRTRLSVLPVKCLSSRQSRDSDSDSDLRTTPSPSSTSGFSPYGWCAGIGGVGFLETTYLSYLKLTNSDAFCPIGGASCGDVLNSDYAVVFGVPLPFIGMFAYGLFFISLKEFSVEEIQKVLGVQLCIASLVVAALSTSYSSIQPLSSSVAEANLPFFETEITTSSSPFALSLAKHLHAIGAKMYGAFWCSHCLEQKQMFGSEAVKQLNYVECFPDGYRKGTKIAKACSDAKIEGFPTWVINGQVLSGEQDLSDLAKASGFPEMSQPS</sequence>
<keyword evidence="14" id="KW-1185">Reference proteome</keyword>
<feature type="compositionally biased region" description="Low complexity" evidence="10">
    <location>
        <begin position="49"/>
        <end position="58"/>
    </location>
</feature>
<dbReference type="InterPro" id="IPR044698">
    <property type="entry name" value="VKOR/LTO1"/>
</dbReference>
<evidence type="ECO:0000256" key="3">
    <source>
        <dbReference type="ARBA" id="ARBA00022692"/>
    </source>
</evidence>
<dbReference type="InterPro" id="IPR036249">
    <property type="entry name" value="Thioredoxin-like_sf"/>
</dbReference>
<dbReference type="GO" id="GO:0016491">
    <property type="term" value="F:oxidoreductase activity"/>
    <property type="evidence" value="ECO:0007669"/>
    <property type="project" value="UniProtKB-KW"/>
</dbReference>
<organism evidence="13 14">
    <name type="scientific">Citrus sinensis</name>
    <name type="common">Sweet orange</name>
    <name type="synonym">Citrus aurantium var. sinensis</name>
    <dbReference type="NCBI Taxonomy" id="2711"/>
    <lineage>
        <taxon>Eukaryota</taxon>
        <taxon>Viridiplantae</taxon>
        <taxon>Streptophyta</taxon>
        <taxon>Embryophyta</taxon>
        <taxon>Tracheophyta</taxon>
        <taxon>Spermatophyta</taxon>
        <taxon>Magnoliopsida</taxon>
        <taxon>eudicotyledons</taxon>
        <taxon>Gunneridae</taxon>
        <taxon>Pentapetalae</taxon>
        <taxon>rosids</taxon>
        <taxon>malvids</taxon>
        <taxon>Sapindales</taxon>
        <taxon>Rutaceae</taxon>
        <taxon>Aurantioideae</taxon>
        <taxon>Citrus</taxon>
    </lineage>
</organism>
<evidence type="ECO:0000256" key="9">
    <source>
        <dbReference type="ARBA" id="ARBA00023284"/>
    </source>
</evidence>
<dbReference type="Pfam" id="PF07884">
    <property type="entry name" value="VKOR"/>
    <property type="match status" value="1"/>
</dbReference>
<evidence type="ECO:0000256" key="7">
    <source>
        <dbReference type="ARBA" id="ARBA00023136"/>
    </source>
</evidence>
<feature type="transmembrane region" description="Helical" evidence="11">
    <location>
        <begin position="142"/>
        <end position="160"/>
    </location>
</feature>
<feature type="domain" description="Vitamin K epoxide reductase" evidence="12">
    <location>
        <begin position="59"/>
        <end position="196"/>
    </location>
</feature>
<keyword evidence="7 11" id="KW-0472">Membrane</keyword>
<evidence type="ECO:0000313" key="13">
    <source>
        <dbReference type="EMBL" id="KDO71389.1"/>
    </source>
</evidence>
<keyword evidence="4" id="KW-0874">Quinone</keyword>
<feature type="region of interest" description="Disordered" evidence="10">
    <location>
        <begin position="37"/>
        <end position="58"/>
    </location>
</feature>
<dbReference type="InterPro" id="IPR038354">
    <property type="entry name" value="VKOR_sf"/>
</dbReference>
<dbReference type="SMR" id="A0A067FVG3"/>
<feature type="compositionally biased region" description="Basic and acidic residues" evidence="10">
    <location>
        <begin position="38"/>
        <end position="48"/>
    </location>
</feature>
<gene>
    <name evidence="13" type="ORF">CISIN_1g017385mg</name>
</gene>
<dbReference type="PANTHER" id="PTHR34573">
    <property type="entry name" value="VKC DOMAIN-CONTAINING PROTEIN"/>
    <property type="match status" value="1"/>
</dbReference>
<dbReference type="Gene3D" id="3.40.30.10">
    <property type="entry name" value="Glutaredoxin"/>
    <property type="match status" value="1"/>
</dbReference>
<reference evidence="13 14" key="1">
    <citation type="submission" date="2014-04" db="EMBL/GenBank/DDBJ databases">
        <authorList>
            <consortium name="International Citrus Genome Consortium"/>
            <person name="Gmitter F."/>
            <person name="Chen C."/>
            <person name="Farmerie W."/>
            <person name="Harkins T."/>
            <person name="Desany B."/>
            <person name="Mohiuddin M."/>
            <person name="Kodira C."/>
            <person name="Borodovsky M."/>
            <person name="Lomsadze A."/>
            <person name="Burns P."/>
            <person name="Jenkins J."/>
            <person name="Prochnik S."/>
            <person name="Shu S."/>
            <person name="Chapman J."/>
            <person name="Pitluck S."/>
            <person name="Schmutz J."/>
            <person name="Rokhsar D."/>
        </authorList>
    </citation>
    <scope>NUCLEOTIDE SEQUENCE</scope>
</reference>
<accession>A0A067FVG3</accession>
<keyword evidence="5 11" id="KW-1133">Transmembrane helix</keyword>
<evidence type="ECO:0000313" key="14">
    <source>
        <dbReference type="Proteomes" id="UP000027120"/>
    </source>
</evidence>
<dbReference type="CDD" id="cd12916">
    <property type="entry name" value="VKOR_1"/>
    <property type="match status" value="1"/>
</dbReference>
<comment type="subcellular location">
    <subcellularLocation>
        <location evidence="1">Membrane</location>
        <topology evidence="1">Multi-pass membrane protein</topology>
    </subcellularLocation>
</comment>
<evidence type="ECO:0000256" key="11">
    <source>
        <dbReference type="SAM" id="Phobius"/>
    </source>
</evidence>
<keyword evidence="6" id="KW-0560">Oxidoreductase</keyword>
<feature type="transmembrane region" description="Helical" evidence="11">
    <location>
        <begin position="107"/>
        <end position="130"/>
    </location>
</feature>